<dbReference type="Pfam" id="PF03662">
    <property type="entry name" value="Glyco_hydro_79n"/>
    <property type="match status" value="1"/>
</dbReference>
<dbReference type="OrthoDB" id="726732at2759"/>
<dbReference type="InterPro" id="IPR017853">
    <property type="entry name" value="GH"/>
</dbReference>
<dbReference type="InParanoid" id="A0A6J2X3B2"/>
<dbReference type="GO" id="GO:0005615">
    <property type="term" value="C:extracellular space"/>
    <property type="evidence" value="ECO:0007669"/>
    <property type="project" value="TreeGrafter"/>
</dbReference>
<dbReference type="Gene3D" id="3.20.20.80">
    <property type="entry name" value="Glycosidases"/>
    <property type="match status" value="1"/>
</dbReference>
<dbReference type="GO" id="GO:0031012">
    <property type="term" value="C:extracellular matrix"/>
    <property type="evidence" value="ECO:0007669"/>
    <property type="project" value="TreeGrafter"/>
</dbReference>
<dbReference type="InterPro" id="IPR005199">
    <property type="entry name" value="Glyco_hydro_79"/>
</dbReference>
<organism evidence="2 3">
    <name type="scientific">Sitophilus oryzae</name>
    <name type="common">Rice weevil</name>
    <name type="synonym">Curculio oryzae</name>
    <dbReference type="NCBI Taxonomy" id="7048"/>
    <lineage>
        <taxon>Eukaryota</taxon>
        <taxon>Metazoa</taxon>
        <taxon>Ecdysozoa</taxon>
        <taxon>Arthropoda</taxon>
        <taxon>Hexapoda</taxon>
        <taxon>Insecta</taxon>
        <taxon>Pterygota</taxon>
        <taxon>Neoptera</taxon>
        <taxon>Endopterygota</taxon>
        <taxon>Coleoptera</taxon>
        <taxon>Polyphaga</taxon>
        <taxon>Cucujiformia</taxon>
        <taxon>Curculionidae</taxon>
        <taxon>Dryophthorinae</taxon>
        <taxon>Sitophilus</taxon>
    </lineage>
</organism>
<evidence type="ECO:0000313" key="2">
    <source>
        <dbReference type="Proteomes" id="UP000504635"/>
    </source>
</evidence>
<dbReference type="GO" id="GO:0016020">
    <property type="term" value="C:membrane"/>
    <property type="evidence" value="ECO:0007669"/>
    <property type="project" value="InterPro"/>
</dbReference>
<dbReference type="RefSeq" id="XP_030745602.1">
    <property type="nucleotide sequence ID" value="XM_030889742.1"/>
</dbReference>
<accession>A0A6J2X3B2</accession>
<evidence type="ECO:0000256" key="1">
    <source>
        <dbReference type="ARBA" id="ARBA00009800"/>
    </source>
</evidence>
<reference evidence="3" key="1">
    <citation type="submission" date="2025-08" db="UniProtKB">
        <authorList>
            <consortium name="RefSeq"/>
        </authorList>
    </citation>
    <scope>IDENTIFICATION</scope>
    <source>
        <tissue evidence="3">Gonads</tissue>
    </source>
</reference>
<gene>
    <name evidence="3" type="primary">LOC115874561</name>
</gene>
<dbReference type="AlphaFoldDB" id="A0A6J2X3B2"/>
<dbReference type="PANTHER" id="PTHR46145:SF4">
    <property type="entry name" value="HEPARANASE"/>
    <property type="match status" value="1"/>
</dbReference>
<protein>
    <submittedName>
        <fullName evidence="3">Heparanase-like isoform X1</fullName>
    </submittedName>
</protein>
<dbReference type="Proteomes" id="UP000504635">
    <property type="component" value="Unplaced"/>
</dbReference>
<evidence type="ECO:0000313" key="3">
    <source>
        <dbReference type="RefSeq" id="XP_030745602.1"/>
    </source>
</evidence>
<dbReference type="GO" id="GO:0016798">
    <property type="term" value="F:hydrolase activity, acting on glycosyl bonds"/>
    <property type="evidence" value="ECO:0007669"/>
    <property type="project" value="InterPro"/>
</dbReference>
<keyword evidence="2" id="KW-1185">Reference proteome</keyword>
<dbReference type="PANTHER" id="PTHR46145">
    <property type="entry name" value="HEPARANASE"/>
    <property type="match status" value="1"/>
</dbReference>
<sequence length="520" mass="59257">MYLVQKINRRCRMSVAKPSKFKSLGSIKCLTFLVTLCLVSLMVTALVLRFSDSGTIAYTIYIDTQGDPIYTVNDKFISLGLDSSILTEGFKNFNMSDPVLIKMIGILSPAYLRIGGNQADQIIFSEEILENNANNSHNFILTGHDWSRLYNLSLNCNISIIFDLNSLLRYDNGSWNSKNAEEMIRFSEKHNFILDWELGNEPNSYEHKFDTYVNATQLGIDYIALRDILNKTELYKNSYLVGPSTTRLRTTEIEDYFRDFLVAGEQAVSAITWHHYYFGGVNATPEQFLDPDIFDYLKCHIIKVKNIINELDIKYKPTWLGETSSAWHGGAPDLSDRFIGSFIWMDKLGLSSKMGVDLLVRQSIFGGNYSLIDDNYYPNPDWWLSVLYNTFVGPQVIDTKTDGDARIRLYAHCAKRNILWLESNSVVVIFGVNLSDKEGTVSIEELKSEELMYVYQLTAADTLYSQEVHLNGEPLLLLPNTTLPVFEPKIMPKEKEVTIAPYSITFWILPNSNVKACQDV</sequence>
<proteinExistence type="inferred from homology"/>
<dbReference type="KEGG" id="soy:115874561"/>
<dbReference type="SUPFAM" id="SSF51445">
    <property type="entry name" value="(Trans)glycosidases"/>
    <property type="match status" value="1"/>
</dbReference>
<dbReference type="GeneID" id="115874561"/>
<name>A0A6J2X3B2_SITOR</name>
<comment type="similarity">
    <text evidence="1">Belongs to the glycosyl hydrolase 79 family.</text>
</comment>